<reference evidence="1" key="1">
    <citation type="submission" date="1997-10" db="EMBL/GenBank/DDBJ databases">
        <authorList>
            <person name="Phillips-Quagliata J.M."/>
            <person name="Faria A.M.C."/>
            <person name="Han J."/>
            <person name="Spencer D.H."/>
            <person name="Haughton G."/>
            <person name="Casali P."/>
        </authorList>
    </citation>
    <scope>NUCLEOTIDE SEQUENCE</scope>
</reference>
<evidence type="ECO:0000313" key="1">
    <source>
        <dbReference type="EMBL" id="AAB84508.1"/>
    </source>
</evidence>
<feature type="non-terminal residue" evidence="1">
    <location>
        <position position="44"/>
    </location>
</feature>
<accession>O35436</accession>
<name>O35436_MOUSE</name>
<protein>
    <submittedName>
        <fullName evidence="1">Hypothetical I alpha polypeptide</fullName>
    </submittedName>
</protein>
<proteinExistence type="evidence at transcript level"/>
<organism evidence="1">
    <name type="scientific">Mus musculus</name>
    <name type="common">Mouse</name>
    <dbReference type="NCBI Taxonomy" id="10090"/>
    <lineage>
        <taxon>Eukaryota</taxon>
        <taxon>Metazoa</taxon>
        <taxon>Chordata</taxon>
        <taxon>Craniata</taxon>
        <taxon>Vertebrata</taxon>
        <taxon>Euteleostomi</taxon>
        <taxon>Mammalia</taxon>
        <taxon>Eutheria</taxon>
        <taxon>Euarchontoglires</taxon>
        <taxon>Glires</taxon>
        <taxon>Rodentia</taxon>
        <taxon>Myomorpha</taxon>
        <taxon>Muroidea</taxon>
        <taxon>Muridae</taxon>
        <taxon>Murinae</taxon>
        <taxon>Mus</taxon>
        <taxon>Mus</taxon>
    </lineage>
</organism>
<sequence length="44" mass="5077">MRMDLQCGTTWPQEAWLFPYEGHSTTLSRVCEKSHHLPTDTPTS</sequence>
<gene>
    <name evidence="1" type="primary">Igh-A (1g2)</name>
</gene>
<dbReference type="EMBL" id="AF029748">
    <property type="protein sequence ID" value="AAB84508.1"/>
    <property type="molecule type" value="mRNA"/>
</dbReference>
<dbReference type="AlphaFoldDB" id="O35436"/>